<dbReference type="PANTHER" id="PTHR11871">
    <property type="entry name" value="PROTEIN PHOSPHATASE PP2A REGULATORY SUBUNIT B"/>
    <property type="match status" value="1"/>
</dbReference>
<organism evidence="3 4">
    <name type="scientific">Genlisea aurea</name>
    <dbReference type="NCBI Taxonomy" id="192259"/>
    <lineage>
        <taxon>Eukaryota</taxon>
        <taxon>Viridiplantae</taxon>
        <taxon>Streptophyta</taxon>
        <taxon>Embryophyta</taxon>
        <taxon>Tracheophyta</taxon>
        <taxon>Spermatophyta</taxon>
        <taxon>Magnoliopsida</taxon>
        <taxon>eudicotyledons</taxon>
        <taxon>Gunneridae</taxon>
        <taxon>Pentapetalae</taxon>
        <taxon>asterids</taxon>
        <taxon>lamiids</taxon>
        <taxon>Lamiales</taxon>
        <taxon>Lentibulariaceae</taxon>
        <taxon>Genlisea</taxon>
    </lineage>
</organism>
<sequence length="151" mass="16646">VQLWDINMDSGPVTTFQVHEHLRPKLCDLYENDSIFDKFECCLSGDGLRVATGSYSNLFRIFGCLPGSSEVTALEASKNPLRRQVLQTPSRPSRVLGSSITRVVRRGAESSGVDANGNSFDFTAKLLHLGWHPSENLIACAAANSLYMYYA</sequence>
<evidence type="ECO:0000313" key="3">
    <source>
        <dbReference type="EMBL" id="EPS62374.1"/>
    </source>
</evidence>
<keyword evidence="2" id="KW-0677">Repeat</keyword>
<evidence type="ECO:0000256" key="1">
    <source>
        <dbReference type="ARBA" id="ARBA00022574"/>
    </source>
</evidence>
<dbReference type="PRINTS" id="PR00600">
    <property type="entry name" value="PP2APR55"/>
</dbReference>
<feature type="non-terminal residue" evidence="3">
    <location>
        <position position="1"/>
    </location>
</feature>
<proteinExistence type="predicted"/>
<evidence type="ECO:0008006" key="5">
    <source>
        <dbReference type="Google" id="ProtNLM"/>
    </source>
</evidence>
<name>S8C6K1_9LAMI</name>
<dbReference type="InterPro" id="IPR036322">
    <property type="entry name" value="WD40_repeat_dom_sf"/>
</dbReference>
<evidence type="ECO:0000256" key="2">
    <source>
        <dbReference type="ARBA" id="ARBA00022737"/>
    </source>
</evidence>
<dbReference type="EMBL" id="AUSU01006186">
    <property type="protein sequence ID" value="EPS62374.1"/>
    <property type="molecule type" value="Genomic_DNA"/>
</dbReference>
<protein>
    <recommendedName>
        <fullName evidence="5">Serine/threonine-protein phosphatase 2A 55 kDa regulatory subunit B</fullName>
    </recommendedName>
</protein>
<accession>S8C6K1</accession>
<keyword evidence="4" id="KW-1185">Reference proteome</keyword>
<dbReference type="GO" id="GO:0000159">
    <property type="term" value="C:protein phosphatase type 2A complex"/>
    <property type="evidence" value="ECO:0007669"/>
    <property type="project" value="InterPro"/>
</dbReference>
<reference evidence="3 4" key="1">
    <citation type="journal article" date="2013" name="BMC Genomics">
        <title>The miniature genome of a carnivorous plant Genlisea aurea contains a low number of genes and short non-coding sequences.</title>
        <authorList>
            <person name="Leushkin E.V."/>
            <person name="Sutormin R.A."/>
            <person name="Nabieva E.R."/>
            <person name="Penin A.A."/>
            <person name="Kondrashov A.S."/>
            <person name="Logacheva M.D."/>
        </authorList>
    </citation>
    <scope>NUCLEOTIDE SEQUENCE [LARGE SCALE GENOMIC DNA]</scope>
</reference>
<dbReference type="InterPro" id="IPR000009">
    <property type="entry name" value="PP2A_PR55"/>
</dbReference>
<dbReference type="GO" id="GO:0019888">
    <property type="term" value="F:protein phosphatase regulator activity"/>
    <property type="evidence" value="ECO:0007669"/>
    <property type="project" value="InterPro"/>
</dbReference>
<dbReference type="Proteomes" id="UP000015453">
    <property type="component" value="Unassembled WGS sequence"/>
</dbReference>
<comment type="caution">
    <text evidence="3">The sequence shown here is derived from an EMBL/GenBank/DDBJ whole genome shotgun (WGS) entry which is preliminary data.</text>
</comment>
<keyword evidence="1" id="KW-0853">WD repeat</keyword>
<evidence type="ECO:0000313" key="4">
    <source>
        <dbReference type="Proteomes" id="UP000015453"/>
    </source>
</evidence>
<gene>
    <name evidence="3" type="ORF">M569_12417</name>
</gene>
<dbReference type="AlphaFoldDB" id="S8C6K1"/>
<dbReference type="SUPFAM" id="SSF50978">
    <property type="entry name" value="WD40 repeat-like"/>
    <property type="match status" value="1"/>
</dbReference>
<dbReference type="OrthoDB" id="6274823at2759"/>